<reference evidence="4" key="1">
    <citation type="journal article" date="2020" name="mSystems">
        <title>Genome- and Community-Level Interaction Insights into Carbon Utilization and Element Cycling Functions of Hydrothermarchaeota in Hydrothermal Sediment.</title>
        <authorList>
            <person name="Zhou Z."/>
            <person name="Liu Y."/>
            <person name="Xu W."/>
            <person name="Pan J."/>
            <person name="Luo Z.H."/>
            <person name="Li M."/>
        </authorList>
    </citation>
    <scope>NUCLEOTIDE SEQUENCE [LARGE SCALE GENOMIC DNA]</scope>
    <source>
        <strain evidence="4">SpSt-301</strain>
    </source>
</reference>
<dbReference type="InterPro" id="IPR000086">
    <property type="entry name" value="NUDIX_hydrolase_dom"/>
</dbReference>
<accession>A0A7C1F7D1</accession>
<keyword evidence="2" id="KW-1133">Transmembrane helix</keyword>
<keyword evidence="2" id="KW-0472">Membrane</keyword>
<comment type="caution">
    <text evidence="4">The sequence shown here is derived from an EMBL/GenBank/DDBJ whole genome shotgun (WGS) entry which is preliminary data.</text>
</comment>
<proteinExistence type="predicted"/>
<feature type="domain" description="Nudix hydrolase" evidence="3">
    <location>
        <begin position="251"/>
        <end position="409"/>
    </location>
</feature>
<gene>
    <name evidence="4" type="ORF">ENQ35_00280</name>
</gene>
<dbReference type="EMBL" id="DSMV01000021">
    <property type="protein sequence ID" value="HDW51182.1"/>
    <property type="molecule type" value="Genomic_DNA"/>
</dbReference>
<protein>
    <recommendedName>
        <fullName evidence="3">Nudix hydrolase domain-containing protein</fullName>
    </recommendedName>
</protein>
<feature type="transmembrane region" description="Helical" evidence="2">
    <location>
        <begin position="21"/>
        <end position="42"/>
    </location>
</feature>
<evidence type="ECO:0000256" key="1">
    <source>
        <dbReference type="SAM" id="MobiDB-lite"/>
    </source>
</evidence>
<dbReference type="AlphaFoldDB" id="A0A7C1F7D1"/>
<dbReference type="PROSITE" id="PS51462">
    <property type="entry name" value="NUDIX"/>
    <property type="match status" value="1"/>
</dbReference>
<sequence>MNGKAHIFWERYHHLRGKSQRFIRFVALAWQWWLISAAVFAVRLVVDFCLNPRISVTKVLIALTLLGEIAALLREYAGKRHALSQLEFCRIDPRELARLSFRLNESYRSSCYDILNCHGLYVLYSPVINRRLPANSLAFKKKGQLRKSRIFLTIAPAVLLKSLQESSIVFKEAKVRLCTDLTNETFEHGIVYLQKTDYLASSCTNEITLTKVVSKELGCEIFNGVRNIGRITNDCAQPAYHVFTLQESPCSNHIGISTLAITKDGRIILTKQSPKKAQSPGLLAPSGSGSANWSDLKHTKDSLNRFLQNAMVRELQEELGFKHFKYQQLRTIIIGFARILNRRGKPEFFGVTFLDTPAALGKVSARERVFTEGFEEINIPITETDWQALATAEPKIDEELKQEITRGINIFIAENRVRLSPSLYLNLLFLKEWLRGTGHTADELPENPMECSSLYRAKSEGEKLCEG</sequence>
<name>A0A7C1F7D1_9THEO</name>
<feature type="compositionally biased region" description="Low complexity" evidence="1">
    <location>
        <begin position="279"/>
        <end position="291"/>
    </location>
</feature>
<dbReference type="SUPFAM" id="SSF55811">
    <property type="entry name" value="Nudix"/>
    <property type="match status" value="1"/>
</dbReference>
<evidence type="ECO:0000259" key="3">
    <source>
        <dbReference type="PROSITE" id="PS51462"/>
    </source>
</evidence>
<organism evidence="4">
    <name type="scientific">Ammonifex degensii</name>
    <dbReference type="NCBI Taxonomy" id="42838"/>
    <lineage>
        <taxon>Bacteria</taxon>
        <taxon>Bacillati</taxon>
        <taxon>Bacillota</taxon>
        <taxon>Clostridia</taxon>
        <taxon>Thermoanaerobacterales</taxon>
        <taxon>Thermoanaerobacteraceae</taxon>
        <taxon>Ammonifex</taxon>
    </lineage>
</organism>
<evidence type="ECO:0000256" key="2">
    <source>
        <dbReference type="SAM" id="Phobius"/>
    </source>
</evidence>
<feature type="region of interest" description="Disordered" evidence="1">
    <location>
        <begin position="273"/>
        <end position="294"/>
    </location>
</feature>
<evidence type="ECO:0000313" key="4">
    <source>
        <dbReference type="EMBL" id="HDW51182.1"/>
    </source>
</evidence>
<dbReference type="Gene3D" id="3.90.79.10">
    <property type="entry name" value="Nucleoside Triphosphate Pyrophosphohydrolase"/>
    <property type="match status" value="1"/>
</dbReference>
<keyword evidence="2" id="KW-0812">Transmembrane</keyword>
<dbReference type="InterPro" id="IPR015797">
    <property type="entry name" value="NUDIX_hydrolase-like_dom_sf"/>
</dbReference>